<dbReference type="InterPro" id="IPR013762">
    <property type="entry name" value="Integrase-like_cat_sf"/>
</dbReference>
<proteinExistence type="predicted"/>
<dbReference type="Proteomes" id="UP000290218">
    <property type="component" value="Unassembled WGS sequence"/>
</dbReference>
<sequence>MELHLCGMNRCDCPSELDEVRLEPVLAAAVPRDRLLVVLGLETGLRISELVGLKVGEVWQADSPVRVLRLTRARLKGGAGLRARAVSGRQIPLNARAGAILREVLGESSHLPREALFPSRQGAGRAITRQQALRVIKKIFLLAGCDPSRVWGGHSLRRRFVRRVFDRTRDINVARAAVGHRWIATTQAYLDLAGEAAEAAILAIGEVPPAVAGESCPRRAG</sequence>
<feature type="domain" description="Tyr recombinase" evidence="2">
    <location>
        <begin position="12"/>
        <end position="202"/>
    </location>
</feature>
<evidence type="ECO:0000259" key="2">
    <source>
        <dbReference type="PROSITE" id="PS51898"/>
    </source>
</evidence>
<dbReference type="Gene3D" id="1.10.443.10">
    <property type="entry name" value="Intergrase catalytic core"/>
    <property type="match status" value="1"/>
</dbReference>
<dbReference type="CDD" id="cd00397">
    <property type="entry name" value="DNA_BRE_C"/>
    <property type="match status" value="1"/>
</dbReference>
<accession>A0A4Q1C513</accession>
<dbReference type="InterPro" id="IPR011010">
    <property type="entry name" value="DNA_brk_join_enz"/>
</dbReference>
<dbReference type="PANTHER" id="PTHR30349:SF90">
    <property type="entry name" value="TYROSINE RECOMBINASE XERD"/>
    <property type="match status" value="1"/>
</dbReference>
<dbReference type="InterPro" id="IPR002104">
    <property type="entry name" value="Integrase_catalytic"/>
</dbReference>
<dbReference type="PROSITE" id="PS51898">
    <property type="entry name" value="TYR_RECOMBINASE"/>
    <property type="match status" value="1"/>
</dbReference>
<dbReference type="InterPro" id="IPR050090">
    <property type="entry name" value="Tyrosine_recombinase_XerCD"/>
</dbReference>
<dbReference type="Pfam" id="PF00589">
    <property type="entry name" value="Phage_integrase"/>
    <property type="match status" value="1"/>
</dbReference>
<evidence type="ECO:0000256" key="1">
    <source>
        <dbReference type="ARBA" id="ARBA00023172"/>
    </source>
</evidence>
<dbReference type="GO" id="GO:0003677">
    <property type="term" value="F:DNA binding"/>
    <property type="evidence" value="ECO:0007669"/>
    <property type="project" value="InterPro"/>
</dbReference>
<protein>
    <recommendedName>
        <fullName evidence="2">Tyr recombinase domain-containing protein</fullName>
    </recommendedName>
</protein>
<keyword evidence="1" id="KW-0233">DNA recombination</keyword>
<evidence type="ECO:0000313" key="3">
    <source>
        <dbReference type="EMBL" id="RXK53500.1"/>
    </source>
</evidence>
<keyword evidence="4" id="KW-1185">Reference proteome</keyword>
<evidence type="ECO:0000313" key="4">
    <source>
        <dbReference type="Proteomes" id="UP000290218"/>
    </source>
</evidence>
<dbReference type="AlphaFoldDB" id="A0A4Q1C513"/>
<dbReference type="EMBL" id="SDHX01000002">
    <property type="protein sequence ID" value="RXK53500.1"/>
    <property type="molecule type" value="Genomic_DNA"/>
</dbReference>
<dbReference type="SUPFAM" id="SSF56349">
    <property type="entry name" value="DNA breaking-rejoining enzymes"/>
    <property type="match status" value="1"/>
</dbReference>
<dbReference type="PANTHER" id="PTHR30349">
    <property type="entry name" value="PHAGE INTEGRASE-RELATED"/>
    <property type="match status" value="1"/>
</dbReference>
<gene>
    <name evidence="3" type="ORF">ESB00_17560</name>
</gene>
<dbReference type="GO" id="GO:0006310">
    <property type="term" value="P:DNA recombination"/>
    <property type="evidence" value="ECO:0007669"/>
    <property type="project" value="UniProtKB-KW"/>
</dbReference>
<reference evidence="3 4" key="1">
    <citation type="submission" date="2019-01" db="EMBL/GenBank/DDBJ databases">
        <title>Lacunisphaera sp. strain TWA-58.</title>
        <authorList>
            <person name="Chen W.-M."/>
        </authorList>
    </citation>
    <scope>NUCLEOTIDE SEQUENCE [LARGE SCALE GENOMIC DNA]</scope>
    <source>
        <strain evidence="3 4">TWA-58</strain>
    </source>
</reference>
<dbReference type="GO" id="GO:0015074">
    <property type="term" value="P:DNA integration"/>
    <property type="evidence" value="ECO:0007669"/>
    <property type="project" value="InterPro"/>
</dbReference>
<name>A0A4Q1C513_9BACT</name>
<comment type="caution">
    <text evidence="3">The sequence shown here is derived from an EMBL/GenBank/DDBJ whole genome shotgun (WGS) entry which is preliminary data.</text>
</comment>
<organism evidence="3 4">
    <name type="scientific">Oleiharenicola lentus</name>
    <dbReference type="NCBI Taxonomy" id="2508720"/>
    <lineage>
        <taxon>Bacteria</taxon>
        <taxon>Pseudomonadati</taxon>
        <taxon>Verrucomicrobiota</taxon>
        <taxon>Opitutia</taxon>
        <taxon>Opitutales</taxon>
        <taxon>Opitutaceae</taxon>
        <taxon>Oleiharenicola</taxon>
    </lineage>
</organism>